<dbReference type="SUPFAM" id="SSF52540">
    <property type="entry name" value="P-loop containing nucleoside triphosphate hydrolases"/>
    <property type="match status" value="1"/>
</dbReference>
<evidence type="ECO:0000313" key="2">
    <source>
        <dbReference type="EMBL" id="UTY29565.1"/>
    </source>
</evidence>
<name>A0ABY5HZL9_9SPIR</name>
<sequence>MDFDLSRKIPIGIQSFEKMRNDKYLYIDKTKYVYNLVRTSSPYFLSRPRRFGKSLFLSTLKAYFLGQKELFKGLYIEKAEEKRAEIEKTEAWVEYPVFYLDFNVGQYELKEALAESLDYFLKKQEKIYGLTNEGDSFGKRFQSLIEAAYNKTGKQAVILVDEYDKPLLQTMGVNEALNEEYRNTLKAFYSVIKTCDQYIRFAFLTGVTKFSKVSIFSDLNNLQDISMLNDYAEVCGLTQDEIENTFKPEIERLAGNTKNSYDKMIEELKKRYDGYKFSVLGESVYNPFSILSTLNAGELKNYWFATGTPTFLVNYLKDAHYNVPNLDGNVELNEAGIELYRADAKNPLPILFQSGYLTIKEYIEEGNLYRLGFPNDEVRYGFLENLLPAYCSLRPDETGVSIWEFVEDVRAGKVDELMERMQAIIAGVPYDNLPKDKLKLREQNYQTVVYLIFKLMGQFVQTEIYCLKGRADCIVQTKDSIYIFEFKLMSAGSAEDAIAQIKEKGYADQFKTMGKKIILIGSSFDEEERTIGDWKTEEL</sequence>
<evidence type="ECO:0000313" key="3">
    <source>
        <dbReference type="Proteomes" id="UP001059401"/>
    </source>
</evidence>
<dbReference type="PANTHER" id="PTHR34825:SF1">
    <property type="entry name" value="AAA-ATPASE-LIKE DOMAIN-CONTAINING PROTEIN"/>
    <property type="match status" value="1"/>
</dbReference>
<dbReference type="Proteomes" id="UP001059401">
    <property type="component" value="Chromosome"/>
</dbReference>
<proteinExistence type="predicted"/>
<dbReference type="InterPro" id="IPR012547">
    <property type="entry name" value="PDDEXK_9"/>
</dbReference>
<dbReference type="RefSeq" id="WP_255805223.1">
    <property type="nucleotide sequence ID" value="NZ_CP038802.1"/>
</dbReference>
<protein>
    <submittedName>
        <fullName evidence="2">AAA family ATPase</fullName>
    </submittedName>
</protein>
<dbReference type="InterPro" id="IPR027417">
    <property type="entry name" value="P-loop_NTPase"/>
</dbReference>
<dbReference type="Pfam" id="PF09820">
    <property type="entry name" value="AAA-ATPase_like"/>
    <property type="match status" value="1"/>
</dbReference>
<evidence type="ECO:0000259" key="1">
    <source>
        <dbReference type="Pfam" id="PF09820"/>
    </source>
</evidence>
<keyword evidence="3" id="KW-1185">Reference proteome</keyword>
<gene>
    <name evidence="2" type="ORF">E4N76_11765</name>
</gene>
<dbReference type="PANTHER" id="PTHR34825">
    <property type="entry name" value="CONSERVED PROTEIN, WITH A WEAK D-GALACTARATE DEHYDRATASE/ALTRONATE HYDROLASE DOMAIN"/>
    <property type="match status" value="1"/>
</dbReference>
<feature type="domain" description="AAA-ATPase-like" evidence="1">
    <location>
        <begin position="10"/>
        <end position="216"/>
    </location>
</feature>
<accession>A0ABY5HZL9</accession>
<dbReference type="Pfam" id="PF08011">
    <property type="entry name" value="PDDEXK_9"/>
    <property type="match status" value="1"/>
</dbReference>
<organism evidence="2 3">
    <name type="scientific">Treponema putidum</name>
    <dbReference type="NCBI Taxonomy" id="221027"/>
    <lineage>
        <taxon>Bacteria</taxon>
        <taxon>Pseudomonadati</taxon>
        <taxon>Spirochaetota</taxon>
        <taxon>Spirochaetia</taxon>
        <taxon>Spirochaetales</taxon>
        <taxon>Treponemataceae</taxon>
        <taxon>Treponema</taxon>
    </lineage>
</organism>
<dbReference type="EMBL" id="CP038802">
    <property type="protein sequence ID" value="UTY29565.1"/>
    <property type="molecule type" value="Genomic_DNA"/>
</dbReference>
<reference evidence="2" key="1">
    <citation type="submission" date="2019-04" db="EMBL/GenBank/DDBJ databases">
        <title>Whole genome sequencing of oral phylogroup 2 treponemes.</title>
        <authorList>
            <person name="Chan Y."/>
            <person name="Zeng H.H."/>
            <person name="Yu X.L."/>
            <person name="Leung W.K."/>
            <person name="Watt R.M."/>
        </authorList>
    </citation>
    <scope>NUCLEOTIDE SEQUENCE</scope>
    <source>
        <strain evidence="2">OMZ 847</strain>
    </source>
</reference>
<dbReference type="InterPro" id="IPR018631">
    <property type="entry name" value="AAA-ATPase-like_dom"/>
</dbReference>